<evidence type="ECO:0000313" key="2">
    <source>
        <dbReference type="EMBL" id="GGU42505.1"/>
    </source>
</evidence>
<reference evidence="3" key="1">
    <citation type="journal article" date="2019" name="Int. J. Syst. Evol. Microbiol.">
        <title>The Global Catalogue of Microorganisms (GCM) 10K type strain sequencing project: providing services to taxonomists for standard genome sequencing and annotation.</title>
        <authorList>
            <consortium name="The Broad Institute Genomics Platform"/>
            <consortium name="The Broad Institute Genome Sequencing Center for Infectious Disease"/>
            <person name="Wu L."/>
            <person name="Ma J."/>
        </authorList>
    </citation>
    <scope>NUCLEOTIDE SEQUENCE [LARGE SCALE GENOMIC DNA]</scope>
    <source>
        <strain evidence="3">JCM 3399</strain>
    </source>
</reference>
<protein>
    <recommendedName>
        <fullName evidence="4">Secreted protein</fullName>
    </recommendedName>
</protein>
<evidence type="ECO:0008006" key="4">
    <source>
        <dbReference type="Google" id="ProtNLM"/>
    </source>
</evidence>
<dbReference type="Proteomes" id="UP000654471">
    <property type="component" value="Unassembled WGS sequence"/>
</dbReference>
<evidence type="ECO:0000256" key="1">
    <source>
        <dbReference type="SAM" id="MobiDB-lite"/>
    </source>
</evidence>
<organism evidence="2 3">
    <name type="scientific">Streptomyces albospinus</name>
    <dbReference type="NCBI Taxonomy" id="285515"/>
    <lineage>
        <taxon>Bacteria</taxon>
        <taxon>Bacillati</taxon>
        <taxon>Actinomycetota</taxon>
        <taxon>Actinomycetes</taxon>
        <taxon>Kitasatosporales</taxon>
        <taxon>Streptomycetaceae</taxon>
        <taxon>Streptomyces</taxon>
    </lineage>
</organism>
<evidence type="ECO:0000313" key="3">
    <source>
        <dbReference type="Proteomes" id="UP000654471"/>
    </source>
</evidence>
<sequence>MLYIVTVPAMCPALLLLGLDRDQVPPTPHGRRGTEQKNAHRPRTIPGPAPAPALRPQRPRPVRPAAGAVDNFPGRPAGPGSMAG</sequence>
<gene>
    <name evidence="2" type="ORF">GCM10010211_02130</name>
</gene>
<accession>A0ABQ2UN36</accession>
<keyword evidence="3" id="KW-1185">Reference proteome</keyword>
<name>A0ABQ2UN36_9ACTN</name>
<dbReference type="EMBL" id="BMRP01000001">
    <property type="protein sequence ID" value="GGU42505.1"/>
    <property type="molecule type" value="Genomic_DNA"/>
</dbReference>
<comment type="caution">
    <text evidence="2">The sequence shown here is derived from an EMBL/GenBank/DDBJ whole genome shotgun (WGS) entry which is preliminary data.</text>
</comment>
<feature type="region of interest" description="Disordered" evidence="1">
    <location>
        <begin position="21"/>
        <end position="84"/>
    </location>
</feature>
<proteinExistence type="predicted"/>